<keyword evidence="5" id="KW-0812">Transmembrane</keyword>
<dbReference type="Pfam" id="PF17210">
    <property type="entry name" value="SdrD_B"/>
    <property type="match status" value="1"/>
</dbReference>
<organism evidence="8 9">
    <name type="scientific">Micrococcoides hystricis</name>
    <dbReference type="NCBI Taxonomy" id="1572761"/>
    <lineage>
        <taxon>Bacteria</taxon>
        <taxon>Bacillati</taxon>
        <taxon>Actinomycetota</taxon>
        <taxon>Actinomycetes</taxon>
        <taxon>Micrococcales</taxon>
        <taxon>Micrococcaceae</taxon>
        <taxon>Micrococcoides</taxon>
    </lineage>
</organism>
<feature type="compositionally biased region" description="Low complexity" evidence="4">
    <location>
        <begin position="1310"/>
        <end position="1392"/>
    </location>
</feature>
<dbReference type="Proteomes" id="UP001589862">
    <property type="component" value="Unassembled WGS sequence"/>
</dbReference>
<keyword evidence="5" id="KW-1133">Transmembrane helix</keyword>
<comment type="caution">
    <text evidence="8">The sequence shown here is derived from an EMBL/GenBank/DDBJ whole genome shotgun (WGS) entry which is preliminary data.</text>
</comment>
<evidence type="ECO:0000256" key="3">
    <source>
        <dbReference type="ARBA" id="ARBA00022729"/>
    </source>
</evidence>
<keyword evidence="9" id="KW-1185">Reference proteome</keyword>
<feature type="region of interest" description="Disordered" evidence="4">
    <location>
        <begin position="1306"/>
        <end position="1398"/>
    </location>
</feature>
<keyword evidence="3" id="KW-0732">Signal</keyword>
<dbReference type="InterPro" id="IPR013783">
    <property type="entry name" value="Ig-like_fold"/>
</dbReference>
<evidence type="ECO:0000256" key="1">
    <source>
        <dbReference type="ARBA" id="ARBA00004613"/>
    </source>
</evidence>
<comment type="subcellular location">
    <subcellularLocation>
        <location evidence="1">Secreted</location>
    </subcellularLocation>
</comment>
<keyword evidence="5" id="KW-0472">Membrane</keyword>
<evidence type="ECO:0000256" key="5">
    <source>
        <dbReference type="SAM" id="Phobius"/>
    </source>
</evidence>
<dbReference type="InterPro" id="IPR033764">
    <property type="entry name" value="Sdr_B"/>
</dbReference>
<sequence length="1432" mass="154360">MTTPPVDDPVVTQSPTAPEPGNDEEQSSDQDSGSADATEGSEANETDAPPAPPSASEKAPEKTETATPSPEFSKADIKSETPEPLSNPDPTVSEIQVGDVKMLVRRLSTGSGHGTSAQCAINSQNKALFPDGNSAGQPADDSAEDEYTCWKDTVQYQIEFNLGPSGVDTDQKIKFSFDAVDQGLPGTAREYRAYVLTKQVNEICTSSTDGLYVAENRRNLPRGFECEYTFKPGLSGSFKLPVITLAAADNTYANPYIKPTMKVNGADLSVPSTTIVTIPQIDLVARAEGGPQITVIDGVPGISLGFRHSLPTVPFEPSAWHPTKGNPYSWVTKEYNYMIGFYKGGNMDSPEPLPDGAKVIRHSYDPVYVDPEGKPIETISAPAGSDARGIWLPMEVYNDLQGIGVWGRIVPLNISVPNGASNFNKEEAWDPGSDQKCSFSTGSLGLTNVRDGVTTPNNNCYVKQYKFGEYTYGLSSKKLNGLDRVTTSPDSKVRVELHRAEAPTANDSYALCDVWDSPQQESQKRSAGQTIVPHSADYPHKVTVRFANKIHPLPDDIWRAEYAYSPISVAGGFTPRGDLLALKDAVQQRCAATEGWSTDPEQIGVDKINAVRFVVDQAKLETFMKAKGHDGFKNFIPSTEVLFYTKAPGIDQVPDDGSYTTATDHMANVDFPASDGPTGTFVVSRNIFVSRPASSISLNKYVSTGGTYRKDGTEVAGGRVRYQLDPTMTVNYRDSNTPNSYTLTLEDELPACADGEPYDFDTRPLSSLGVDYTSISDPAYTAPQGDPCYESGPEHKPGKITWTVQVEGKDPKAVRHYLSWRTFYSVNLMKPIEPKKTLPTTATLTLKANGETEDDPIARSLDKQTSDKVSVSIIPGAAETVSTKTVQDRLVRTGEDVTWNVTLSNTGSGEAGSGDWIDVLPYNGDERDGQKSSAKLSYAEEEAALSNVRFGDVVWSATNEHLPAPEVAKVRLAVTTADPSSINQDPRHDSNQDGGDTQWCWVDTADDQCAEALSKATALRFVTEKMPAYSQVKIPFTASTKHMRDGSTLWNNLGLGRVEGLTLPVPASKPVRTNVYDLLIDGTVWYDSNKNVTLDDDEERLEGVTVELVDKDEKVVRNTKTDAQGYYYFGQGLSDDGDHPGLNSDQQFYLEDGTYTVRVVREDGVILEEWEYTFSGNNEKLDGTSEDLVLGRTSNDETEFPKYRKADFGLYTDTHLTWKKVDQDDAPLAGATFEVTADGIDPITVTDNGEGDLDPADGVIKIQVSAAGEYTVRETAAPEGYNGTEDKLTGTVKTGAPVTELGTLVNTVIPSETPPATETPSPSESTSKPPTGEPSPSDSESATESPSESETPPVTESPSESAPADSESPTASSSSAPSESVSAPAASQSPEAGTSEPMARTGAAVLVPIVLAALLLISGALLMLARRRSVNS</sequence>
<reference evidence="8 9" key="1">
    <citation type="submission" date="2024-09" db="EMBL/GenBank/DDBJ databases">
        <authorList>
            <person name="Sun Q."/>
            <person name="Mori K."/>
        </authorList>
    </citation>
    <scope>NUCLEOTIDE SEQUENCE [LARGE SCALE GENOMIC DNA]</scope>
    <source>
        <strain evidence="8 9">NCAIM B.02604</strain>
    </source>
</reference>
<accession>A0ABV6P8H0</accession>
<feature type="transmembrane region" description="Helical" evidence="5">
    <location>
        <begin position="1405"/>
        <end position="1425"/>
    </location>
</feature>
<evidence type="ECO:0000259" key="6">
    <source>
        <dbReference type="Pfam" id="PF17210"/>
    </source>
</evidence>
<keyword evidence="2" id="KW-0964">Secreted</keyword>
<evidence type="ECO:0000259" key="7">
    <source>
        <dbReference type="Pfam" id="PF17802"/>
    </source>
</evidence>
<feature type="domain" description="SpaA-like prealbumin fold" evidence="7">
    <location>
        <begin position="1215"/>
        <end position="1295"/>
    </location>
</feature>
<name>A0ABV6P8H0_9MICC</name>
<proteinExistence type="predicted"/>
<gene>
    <name evidence="8" type="ORF">ACFFFR_03350</name>
</gene>
<feature type="region of interest" description="Disordered" evidence="4">
    <location>
        <begin position="1"/>
        <end position="94"/>
    </location>
</feature>
<protein>
    <submittedName>
        <fullName evidence="8">SpaA isopeptide-forming pilin-related protein</fullName>
    </submittedName>
</protein>
<evidence type="ECO:0000256" key="4">
    <source>
        <dbReference type="SAM" id="MobiDB-lite"/>
    </source>
</evidence>
<dbReference type="RefSeq" id="WP_377458111.1">
    <property type="nucleotide sequence ID" value="NZ_JBHLUB010000003.1"/>
</dbReference>
<evidence type="ECO:0000313" key="9">
    <source>
        <dbReference type="Proteomes" id="UP001589862"/>
    </source>
</evidence>
<evidence type="ECO:0000256" key="2">
    <source>
        <dbReference type="ARBA" id="ARBA00022525"/>
    </source>
</evidence>
<feature type="domain" description="SD-repeat containing protein B" evidence="6">
    <location>
        <begin position="1083"/>
        <end position="1130"/>
    </location>
</feature>
<evidence type="ECO:0000313" key="8">
    <source>
        <dbReference type="EMBL" id="MFC0581429.1"/>
    </source>
</evidence>
<dbReference type="SUPFAM" id="SSF117074">
    <property type="entry name" value="Hypothetical protein PA1324"/>
    <property type="match status" value="1"/>
</dbReference>
<dbReference type="EMBL" id="JBHLUB010000003">
    <property type="protein sequence ID" value="MFC0581429.1"/>
    <property type="molecule type" value="Genomic_DNA"/>
</dbReference>
<dbReference type="Pfam" id="PF17802">
    <property type="entry name" value="SpaA"/>
    <property type="match status" value="1"/>
</dbReference>
<dbReference type="InterPro" id="IPR041033">
    <property type="entry name" value="SpaA_PFL_dom_1"/>
</dbReference>
<dbReference type="Gene3D" id="2.60.40.10">
    <property type="entry name" value="Immunoglobulins"/>
    <property type="match status" value="2"/>
</dbReference>